<dbReference type="Pfam" id="PF03330">
    <property type="entry name" value="DPBB_1"/>
    <property type="match status" value="1"/>
</dbReference>
<dbReference type="InterPro" id="IPR036908">
    <property type="entry name" value="RlpA-like_sf"/>
</dbReference>
<dbReference type="AlphaFoldDB" id="A0A6S6TVV9"/>
<evidence type="ECO:0000256" key="2">
    <source>
        <dbReference type="SAM" id="SignalP"/>
    </source>
</evidence>
<dbReference type="InterPro" id="IPR009009">
    <property type="entry name" value="RlpA-like_DPBB"/>
</dbReference>
<feature type="non-terminal residue" evidence="4">
    <location>
        <position position="121"/>
    </location>
</feature>
<evidence type="ECO:0000259" key="3">
    <source>
        <dbReference type="Pfam" id="PF03330"/>
    </source>
</evidence>
<evidence type="ECO:0000313" key="4">
    <source>
        <dbReference type="EMBL" id="CAA6824832.1"/>
    </source>
</evidence>
<name>A0A6S6TVV9_9BACT</name>
<feature type="domain" description="RlpA-like protein double-psi beta-barrel" evidence="3">
    <location>
        <begin position="53"/>
        <end position="121"/>
    </location>
</feature>
<keyword evidence="4" id="KW-0449">Lipoprotein</keyword>
<sequence>MKQLIKITLILMLTLFAFKTSAFARDNNIRPYKDRGIKYYPRYVKKGTIKYAKASWYGKPFHGRLTANGERYNMHKMTAAHRTYAMGTVLKVTSLKNWRSVIVRVNDRGPFYSSRAIDLSY</sequence>
<dbReference type="EMBL" id="CACVAZ010000184">
    <property type="protein sequence ID" value="CAA6824832.1"/>
    <property type="molecule type" value="Genomic_DNA"/>
</dbReference>
<dbReference type="SUPFAM" id="SSF50685">
    <property type="entry name" value="Barwin-like endoglucanases"/>
    <property type="match status" value="1"/>
</dbReference>
<dbReference type="PANTHER" id="PTHR34183">
    <property type="entry name" value="ENDOLYTIC PEPTIDOGLYCAN TRANSGLYCOSYLASE RLPA"/>
    <property type="match status" value="1"/>
</dbReference>
<proteinExistence type="inferred from homology"/>
<organism evidence="4">
    <name type="scientific">uncultured Sulfurovum sp</name>
    <dbReference type="NCBI Taxonomy" id="269237"/>
    <lineage>
        <taxon>Bacteria</taxon>
        <taxon>Pseudomonadati</taxon>
        <taxon>Campylobacterota</taxon>
        <taxon>Epsilonproteobacteria</taxon>
        <taxon>Campylobacterales</taxon>
        <taxon>Sulfurovaceae</taxon>
        <taxon>Sulfurovum</taxon>
        <taxon>environmental samples</taxon>
    </lineage>
</organism>
<accession>A0A6S6TVV9</accession>
<evidence type="ECO:0000256" key="1">
    <source>
        <dbReference type="RuleBase" id="RU003495"/>
    </source>
</evidence>
<keyword evidence="2" id="KW-0732">Signal</keyword>
<protein>
    <submittedName>
        <fullName evidence="4">Rare lipoprotein A</fullName>
    </submittedName>
</protein>
<dbReference type="PANTHER" id="PTHR34183:SF1">
    <property type="entry name" value="ENDOLYTIC PEPTIDOGLYCAN TRANSGLYCOSYLASE RLPA"/>
    <property type="match status" value="1"/>
</dbReference>
<reference evidence="4" key="1">
    <citation type="submission" date="2020-01" db="EMBL/GenBank/DDBJ databases">
        <authorList>
            <person name="Meier V. D."/>
            <person name="Meier V D."/>
        </authorList>
    </citation>
    <scope>NUCLEOTIDE SEQUENCE</scope>
    <source>
        <strain evidence="4">HLG_WM_MAG_02</strain>
    </source>
</reference>
<dbReference type="NCBIfam" id="TIGR00413">
    <property type="entry name" value="rlpA"/>
    <property type="match status" value="1"/>
</dbReference>
<feature type="signal peptide" evidence="2">
    <location>
        <begin position="1"/>
        <end position="24"/>
    </location>
</feature>
<comment type="similarity">
    <text evidence="1">Belongs to the RlpA family.</text>
</comment>
<dbReference type="InterPro" id="IPR012997">
    <property type="entry name" value="RplA"/>
</dbReference>
<dbReference type="Gene3D" id="2.40.40.10">
    <property type="entry name" value="RlpA-like domain"/>
    <property type="match status" value="1"/>
</dbReference>
<dbReference type="CDD" id="cd22268">
    <property type="entry name" value="DPBB_RlpA-like"/>
    <property type="match status" value="1"/>
</dbReference>
<feature type="chain" id="PRO_5028115823" evidence="2">
    <location>
        <begin position="25"/>
        <end position="121"/>
    </location>
</feature>
<gene>
    <name evidence="4" type="ORF">HELGO_WM58536</name>
</gene>